<dbReference type="GO" id="GO:0005524">
    <property type="term" value="F:ATP binding"/>
    <property type="evidence" value="ECO:0007669"/>
    <property type="project" value="UniProtKB-KW"/>
</dbReference>
<dbReference type="PROSITE" id="PS00211">
    <property type="entry name" value="ABC_TRANSPORTER_1"/>
    <property type="match status" value="1"/>
</dbReference>
<dbReference type="RefSeq" id="WP_021762136.1">
    <property type="nucleotide sequence ID" value="NC_022444.1"/>
</dbReference>
<reference evidence="6 7" key="1">
    <citation type="journal article" date="2013" name="J. Bacteriol.">
        <title>Roles of HynAB and Ech, the only two hydrogenases found in the model sulfate reducer Desulfovibrio gigas.</title>
        <authorList>
            <person name="Morais-Silva F.O."/>
            <person name="Santos C.I."/>
            <person name="Rodrigues R."/>
            <person name="Pereira I.A."/>
            <person name="Rodrigues-Pousada C."/>
        </authorList>
    </citation>
    <scope>NUCLEOTIDE SEQUENCE [LARGE SCALE GENOMIC DNA]</scope>
    <source>
        <strain evidence="7">ATCC 19364 / DSM 1382 / NCIMB 9332 / VKM B-1759</strain>
    </source>
</reference>
<dbReference type="KEGG" id="dgg:DGI_3328"/>
<dbReference type="STRING" id="1121448.DGI_3328"/>
<reference evidence="7" key="2">
    <citation type="submission" date="2013-07" db="EMBL/GenBank/DDBJ databases">
        <authorList>
            <person name="Morais-Silva F.O."/>
            <person name="Rezende A.M."/>
            <person name="Pimentel C."/>
            <person name="Resende D.M."/>
            <person name="Santos C.I."/>
            <person name="Clemente C."/>
            <person name="de Oliveira L.M."/>
            <person name="da Silva S.M."/>
            <person name="Costa D.A."/>
            <person name="Varela-Raposo A."/>
            <person name="Horacio E.C.A."/>
            <person name="Matos M."/>
            <person name="Flores O."/>
            <person name="Ruiz J.C."/>
            <person name="Rodrigues-Pousada C."/>
        </authorList>
    </citation>
    <scope>NUCLEOTIDE SEQUENCE [LARGE SCALE GENOMIC DNA]</scope>
    <source>
        <strain evidence="7">ATCC 19364 / DSM 1382 / NCIMB 9332 / VKM B-1759</strain>
    </source>
</reference>
<keyword evidence="1" id="KW-0813">Transport</keyword>
<gene>
    <name evidence="6" type="ORF">DGI_3328</name>
</gene>
<dbReference type="PROSITE" id="PS50893">
    <property type="entry name" value="ABC_TRANSPORTER_2"/>
    <property type="match status" value="2"/>
</dbReference>
<dbReference type="eggNOG" id="COG1129">
    <property type="taxonomic scope" value="Bacteria"/>
</dbReference>
<evidence type="ECO:0000256" key="3">
    <source>
        <dbReference type="ARBA" id="ARBA00022741"/>
    </source>
</evidence>
<dbReference type="InterPro" id="IPR050107">
    <property type="entry name" value="ABC_carbohydrate_import_ATPase"/>
</dbReference>
<evidence type="ECO:0000313" key="6">
    <source>
        <dbReference type="EMBL" id="AGW15022.1"/>
    </source>
</evidence>
<keyword evidence="4" id="KW-0067">ATP-binding</keyword>
<dbReference type="InterPro" id="IPR017871">
    <property type="entry name" value="ABC_transporter-like_CS"/>
</dbReference>
<dbReference type="PATRIC" id="fig|1121448.10.peg.3283"/>
<dbReference type="Pfam" id="PF00005">
    <property type="entry name" value="ABC_tran"/>
    <property type="match status" value="2"/>
</dbReference>
<protein>
    <submittedName>
        <fullName evidence="6">Putative ABC transporter</fullName>
    </submittedName>
</protein>
<dbReference type="CDD" id="cd03216">
    <property type="entry name" value="ABC_Carb_Monos_I"/>
    <property type="match status" value="1"/>
</dbReference>
<dbReference type="HOGENOM" id="CLU_000604_92_3_7"/>
<dbReference type="OrthoDB" id="9809450at2"/>
<evidence type="ECO:0000259" key="5">
    <source>
        <dbReference type="PROSITE" id="PS50893"/>
    </source>
</evidence>
<organism evidence="6 7">
    <name type="scientific">Megalodesulfovibrio gigas (strain ATCC 19364 / DSM 1382 / NCIMB 9332 / VKM B-1759)</name>
    <name type="common">Desulfovibrio gigas</name>
    <dbReference type="NCBI Taxonomy" id="1121448"/>
    <lineage>
        <taxon>Bacteria</taxon>
        <taxon>Pseudomonadati</taxon>
        <taxon>Thermodesulfobacteriota</taxon>
        <taxon>Desulfovibrionia</taxon>
        <taxon>Desulfovibrionales</taxon>
        <taxon>Desulfovibrionaceae</taxon>
        <taxon>Megalodesulfovibrio</taxon>
    </lineage>
</organism>
<accession>T2GG99</accession>
<dbReference type="InterPro" id="IPR027417">
    <property type="entry name" value="P-loop_NTPase"/>
</dbReference>
<evidence type="ECO:0000256" key="1">
    <source>
        <dbReference type="ARBA" id="ARBA00022448"/>
    </source>
</evidence>
<dbReference type="InterPro" id="IPR003439">
    <property type="entry name" value="ABC_transporter-like_ATP-bd"/>
</dbReference>
<keyword evidence="3" id="KW-0547">Nucleotide-binding</keyword>
<dbReference type="SMART" id="SM00382">
    <property type="entry name" value="AAA"/>
    <property type="match status" value="1"/>
</dbReference>
<evidence type="ECO:0000256" key="2">
    <source>
        <dbReference type="ARBA" id="ARBA00022737"/>
    </source>
</evidence>
<dbReference type="EMBL" id="CP006585">
    <property type="protein sequence ID" value="AGW15022.1"/>
    <property type="molecule type" value="Genomic_DNA"/>
</dbReference>
<feature type="domain" description="ABC transporter" evidence="5">
    <location>
        <begin position="6"/>
        <end position="262"/>
    </location>
</feature>
<keyword evidence="7" id="KW-1185">Reference proteome</keyword>
<dbReference type="PANTHER" id="PTHR43790:SF9">
    <property type="entry name" value="GALACTOFURANOSE TRANSPORTER ATP-BINDING PROTEIN YTFR"/>
    <property type="match status" value="1"/>
</dbReference>
<keyword evidence="2" id="KW-0677">Repeat</keyword>
<name>T2GG99_MEGG1</name>
<dbReference type="CDD" id="cd03215">
    <property type="entry name" value="ABC_Carb_Monos_II"/>
    <property type="match status" value="1"/>
</dbReference>
<dbReference type="InterPro" id="IPR003593">
    <property type="entry name" value="AAA+_ATPase"/>
</dbReference>
<dbReference type="AlphaFoldDB" id="T2GG99"/>
<dbReference type="GO" id="GO:0016887">
    <property type="term" value="F:ATP hydrolysis activity"/>
    <property type="evidence" value="ECO:0007669"/>
    <property type="project" value="InterPro"/>
</dbReference>
<proteinExistence type="predicted"/>
<sequence length="537" mass="58757">MPRHLLELRHISKSFGHTHALRGVHLTVAPGEIHGLLGMNGSGKSTLLHILAGHPCIQLGHGRGSRGFQGEIRLQGQAFSPRSPAEAMARGVGMIHQESVLLPEFTVGENIALGREVVRPWTARVLGRRFAALDRERNDEGARLAMQQLGLEMSPATRTGALSLGRKLLVEVARELINPNLRLLLLDEPTSALDEEDTRRLHACLRTLAANGVGIVYVSHRLQEVFALCHRATILRDGEVVAEAPGGAFDVGKICELMTSRPLRTAQPSLHTQRLDDSPPLLRLRNFRVDMPGEPLRNMTLDVRQGEMIGLAGLTGHGRPALGRGLFGLCPTGGQALFGQSDTIDLCTDAGRRKACDELAYIPEDRRQMGLLLQHSVQDNLTFSVLHRRGRFLRPFPVPALRWCDERAARRFAEECVQTFGIRCASVRQPVSQLSGGNQQKLCIARALASSPRLLLVSEPVRGIDVEAKEAILGQLLRSNTKEGLTIIMASSELDTLQRCCTRIVVLHEGRLQAVLPSGTDEQIISRCMCGVAGEMA</sequence>
<dbReference type="SUPFAM" id="SSF52540">
    <property type="entry name" value="P-loop containing nucleoside triphosphate hydrolases"/>
    <property type="match status" value="2"/>
</dbReference>
<dbReference type="PANTHER" id="PTHR43790">
    <property type="entry name" value="CARBOHYDRATE TRANSPORT ATP-BINDING PROTEIN MG119-RELATED"/>
    <property type="match status" value="1"/>
</dbReference>
<evidence type="ECO:0000256" key="4">
    <source>
        <dbReference type="ARBA" id="ARBA00022840"/>
    </source>
</evidence>
<dbReference type="Gene3D" id="3.40.50.300">
    <property type="entry name" value="P-loop containing nucleotide triphosphate hydrolases"/>
    <property type="match status" value="2"/>
</dbReference>
<feature type="domain" description="ABC transporter" evidence="5">
    <location>
        <begin position="270"/>
        <end position="537"/>
    </location>
</feature>
<dbReference type="Proteomes" id="UP000016587">
    <property type="component" value="Chromosome"/>
</dbReference>
<evidence type="ECO:0000313" key="7">
    <source>
        <dbReference type="Proteomes" id="UP000016587"/>
    </source>
</evidence>